<dbReference type="AlphaFoldDB" id="A0A6D2K0D5"/>
<comment type="caution">
    <text evidence="1">The sequence shown here is derived from an EMBL/GenBank/DDBJ whole genome shotgun (WGS) entry which is preliminary data.</text>
</comment>
<name>A0A6D2K0D5_9BRAS</name>
<gene>
    <name evidence="1" type="ORF">MERR_LOCUS33261</name>
</gene>
<keyword evidence="2" id="KW-1185">Reference proteome</keyword>
<reference evidence="1" key="1">
    <citation type="submission" date="2020-01" db="EMBL/GenBank/DDBJ databases">
        <authorList>
            <person name="Mishra B."/>
        </authorList>
    </citation>
    <scope>NUCLEOTIDE SEQUENCE [LARGE SCALE GENOMIC DNA]</scope>
</reference>
<evidence type="ECO:0000313" key="2">
    <source>
        <dbReference type="Proteomes" id="UP000467841"/>
    </source>
</evidence>
<protein>
    <submittedName>
        <fullName evidence="1">Uncharacterized protein</fullName>
    </submittedName>
</protein>
<evidence type="ECO:0000313" key="1">
    <source>
        <dbReference type="EMBL" id="CAA7046026.1"/>
    </source>
</evidence>
<dbReference type="EMBL" id="CACVBM020001336">
    <property type="protein sequence ID" value="CAA7046026.1"/>
    <property type="molecule type" value="Genomic_DNA"/>
</dbReference>
<accession>A0A6D2K0D5</accession>
<dbReference type="Proteomes" id="UP000467841">
    <property type="component" value="Unassembled WGS sequence"/>
</dbReference>
<sequence length="147" mass="16571">MKPFGSTMRPRTYFLPRHVRSKTISYCELATNQSHKVLSENTSSSCSTPTTTRLCTCSSLVGFINCENLRQSKPAIIYYYAKTLPPKLRGIGFYHARISPHRDIRARETHSNPDRTLTPILDPSMIKNSAPDSLAIADKRHLGYTVV</sequence>
<proteinExistence type="predicted"/>
<organism evidence="1 2">
    <name type="scientific">Microthlaspi erraticum</name>
    <dbReference type="NCBI Taxonomy" id="1685480"/>
    <lineage>
        <taxon>Eukaryota</taxon>
        <taxon>Viridiplantae</taxon>
        <taxon>Streptophyta</taxon>
        <taxon>Embryophyta</taxon>
        <taxon>Tracheophyta</taxon>
        <taxon>Spermatophyta</taxon>
        <taxon>Magnoliopsida</taxon>
        <taxon>eudicotyledons</taxon>
        <taxon>Gunneridae</taxon>
        <taxon>Pentapetalae</taxon>
        <taxon>rosids</taxon>
        <taxon>malvids</taxon>
        <taxon>Brassicales</taxon>
        <taxon>Brassicaceae</taxon>
        <taxon>Coluteocarpeae</taxon>
        <taxon>Microthlaspi</taxon>
    </lineage>
</organism>